<reference evidence="4" key="1">
    <citation type="submission" date="2017-02" db="UniProtKB">
        <authorList>
            <consortium name="WormBaseParasite"/>
        </authorList>
    </citation>
    <scope>IDENTIFICATION</scope>
</reference>
<name>A0A0N4Y127_NIPBR</name>
<dbReference type="InterPro" id="IPR000008">
    <property type="entry name" value="C2_dom"/>
</dbReference>
<evidence type="ECO:0000259" key="1">
    <source>
        <dbReference type="Pfam" id="PF00168"/>
    </source>
</evidence>
<proteinExistence type="predicted"/>
<dbReference type="WBParaSite" id="NBR_0000929301-mRNA-1">
    <property type="protein sequence ID" value="NBR_0000929301-mRNA-1"/>
    <property type="gene ID" value="NBR_0000929301"/>
</dbReference>
<dbReference type="Proteomes" id="UP000271162">
    <property type="component" value="Unassembled WGS sequence"/>
</dbReference>
<accession>A0A0N4Y127</accession>
<dbReference type="Pfam" id="PF00168">
    <property type="entry name" value="C2"/>
    <property type="match status" value="1"/>
</dbReference>
<organism evidence="4">
    <name type="scientific">Nippostrongylus brasiliensis</name>
    <name type="common">Rat hookworm</name>
    <dbReference type="NCBI Taxonomy" id="27835"/>
    <lineage>
        <taxon>Eukaryota</taxon>
        <taxon>Metazoa</taxon>
        <taxon>Ecdysozoa</taxon>
        <taxon>Nematoda</taxon>
        <taxon>Chromadorea</taxon>
        <taxon>Rhabditida</taxon>
        <taxon>Rhabditina</taxon>
        <taxon>Rhabditomorpha</taxon>
        <taxon>Strongyloidea</taxon>
        <taxon>Heligmosomidae</taxon>
        <taxon>Nippostrongylus</taxon>
    </lineage>
</organism>
<gene>
    <name evidence="2" type="ORF">NBR_LOCUS9294</name>
</gene>
<dbReference type="STRING" id="27835.A0A0N4Y127"/>
<reference evidence="2 3" key="2">
    <citation type="submission" date="2018-11" db="EMBL/GenBank/DDBJ databases">
        <authorList>
            <consortium name="Pathogen Informatics"/>
        </authorList>
    </citation>
    <scope>NUCLEOTIDE SEQUENCE [LARGE SCALE GENOMIC DNA]</scope>
</reference>
<dbReference type="InterPro" id="IPR035892">
    <property type="entry name" value="C2_domain_sf"/>
</dbReference>
<evidence type="ECO:0000313" key="2">
    <source>
        <dbReference type="EMBL" id="VDL72883.1"/>
    </source>
</evidence>
<protein>
    <submittedName>
        <fullName evidence="4">C2 domain-containing protein</fullName>
    </submittedName>
</protein>
<sequence length="125" mass="14508">MKVLLFDMGQREAIRYIPVAQIASCRLEIMVYDYDQFSVDECVGYCWLTLGRLSVSLEKSNPTVFWAEVLPYDENGGAIHETGTFGMTTEIIGRMELPLHRCKDLWRAIIHEEKSQARWYSLEEP</sequence>
<keyword evidence="3" id="KW-1185">Reference proteome</keyword>
<evidence type="ECO:0000313" key="3">
    <source>
        <dbReference type="Proteomes" id="UP000271162"/>
    </source>
</evidence>
<dbReference type="Gene3D" id="2.60.40.150">
    <property type="entry name" value="C2 domain"/>
    <property type="match status" value="1"/>
</dbReference>
<dbReference type="EMBL" id="UYSL01020120">
    <property type="protein sequence ID" value="VDL72883.1"/>
    <property type="molecule type" value="Genomic_DNA"/>
</dbReference>
<dbReference type="SUPFAM" id="SSF49562">
    <property type="entry name" value="C2 domain (Calcium/lipid-binding domain, CaLB)"/>
    <property type="match status" value="1"/>
</dbReference>
<feature type="domain" description="C2" evidence="1">
    <location>
        <begin position="18"/>
        <end position="66"/>
    </location>
</feature>
<evidence type="ECO:0000313" key="4">
    <source>
        <dbReference type="WBParaSite" id="NBR_0000929301-mRNA-1"/>
    </source>
</evidence>
<dbReference type="AlphaFoldDB" id="A0A0N4Y127"/>